<organism evidence="4">
    <name type="scientific">Tanacetum cinerariifolium</name>
    <name type="common">Dalmatian daisy</name>
    <name type="synonym">Chrysanthemum cinerariifolium</name>
    <dbReference type="NCBI Taxonomy" id="118510"/>
    <lineage>
        <taxon>Eukaryota</taxon>
        <taxon>Viridiplantae</taxon>
        <taxon>Streptophyta</taxon>
        <taxon>Embryophyta</taxon>
        <taxon>Tracheophyta</taxon>
        <taxon>Spermatophyta</taxon>
        <taxon>Magnoliopsida</taxon>
        <taxon>eudicotyledons</taxon>
        <taxon>Gunneridae</taxon>
        <taxon>Pentapetalae</taxon>
        <taxon>asterids</taxon>
        <taxon>campanulids</taxon>
        <taxon>Asterales</taxon>
        <taxon>Asteraceae</taxon>
        <taxon>Asteroideae</taxon>
        <taxon>Anthemideae</taxon>
        <taxon>Anthemidinae</taxon>
        <taxon>Tanacetum</taxon>
    </lineage>
</organism>
<dbReference type="Pfam" id="PF07727">
    <property type="entry name" value="RVT_2"/>
    <property type="match status" value="1"/>
</dbReference>
<feature type="domain" description="Reverse transcriptase Ty1/copia-type" evidence="2">
    <location>
        <begin position="353"/>
        <end position="419"/>
    </location>
</feature>
<dbReference type="InterPro" id="IPR013103">
    <property type="entry name" value="RVT_2"/>
</dbReference>
<evidence type="ECO:0000259" key="3">
    <source>
        <dbReference type="Pfam" id="PF25597"/>
    </source>
</evidence>
<dbReference type="Pfam" id="PF25597">
    <property type="entry name" value="SH3_retrovirus"/>
    <property type="match status" value="1"/>
</dbReference>
<evidence type="ECO:0000256" key="1">
    <source>
        <dbReference type="SAM" id="MobiDB-lite"/>
    </source>
</evidence>
<dbReference type="InterPro" id="IPR057670">
    <property type="entry name" value="SH3_retrovirus"/>
</dbReference>
<gene>
    <name evidence="4" type="ORF">Tci_017101</name>
</gene>
<reference evidence="4" key="1">
    <citation type="journal article" date="2019" name="Sci. Rep.">
        <title>Draft genome of Tanacetum cinerariifolium, the natural source of mosquito coil.</title>
        <authorList>
            <person name="Yamashiro T."/>
            <person name="Shiraishi A."/>
            <person name="Satake H."/>
            <person name="Nakayama K."/>
        </authorList>
    </citation>
    <scope>NUCLEOTIDE SEQUENCE</scope>
</reference>
<comment type="caution">
    <text evidence="4">The sequence shown here is derived from an EMBL/GenBank/DDBJ whole genome shotgun (WGS) entry which is preliminary data.</text>
</comment>
<sequence length="512" mass="58479">MSTQQDIYVAGSKNRPLMLNKDNYVPWSSRIIRYARSRPNGKMIVDSIENGPYVRRMIATPGEPDLPVPVFKSFHEQTDEELTENDIKQMDADDQAIQTILVGLPEDVYAIVDSCETAKEIWERVRQMMKENIAANLKFLNNLQPKWKRYITIVCQTKNLHEAAFTQMYDFLKMNQDENDREDIGKLGEKGDIGFFIGYSANFVAYSVYNRRTKKIMETMNVTFDELSAMAFEQNSSKPGLQSLTSGQIKAPRTIHVAPVFQNLQAPTASMSIQDSAPAPTNSSNTPVSSHNVDGQSTADDVLNVMFEGDLFVNPFATPSTDIIEPNTVKEALTDPTWIESMQEELYQFIRLDVWKLVPLPDGIKPLTMKWLFKKKHDKENMVIRNKTRLVVRGYRQEEGIEFEESFAPVAWMEVIRILRYTQRIHSVSNGCENCLSAWFIERRHKSPRAWYDDLSTFLLQNGFSKSIIDLMLFTRRFDDDILVDSGFELTGFSDADYAGCKDTFKSTSGGA</sequence>
<proteinExistence type="predicted"/>
<feature type="domain" description="Retroviral polymerase SH3-like" evidence="3">
    <location>
        <begin position="183"/>
        <end position="235"/>
    </location>
</feature>
<dbReference type="EMBL" id="BKCJ010001941">
    <property type="protein sequence ID" value="GEU45123.1"/>
    <property type="molecule type" value="Genomic_DNA"/>
</dbReference>
<evidence type="ECO:0000313" key="4">
    <source>
        <dbReference type="EMBL" id="GEU45123.1"/>
    </source>
</evidence>
<accession>A0A6L2K6W9</accession>
<feature type="region of interest" description="Disordered" evidence="1">
    <location>
        <begin position="271"/>
        <end position="295"/>
    </location>
</feature>
<protein>
    <submittedName>
        <fullName evidence="4">Uncharacterized protein</fullName>
    </submittedName>
</protein>
<evidence type="ECO:0000259" key="2">
    <source>
        <dbReference type="Pfam" id="PF07727"/>
    </source>
</evidence>
<dbReference type="AlphaFoldDB" id="A0A6L2K6W9"/>
<name>A0A6L2K6W9_TANCI</name>